<dbReference type="PANTHER" id="PTHR43065:SF10">
    <property type="entry name" value="PEROXIDE STRESS-ACTIVATED HISTIDINE KINASE MAK3"/>
    <property type="match status" value="1"/>
</dbReference>
<name>A0AAD0UNF4_9LEPT</name>
<dbReference type="InterPro" id="IPR005467">
    <property type="entry name" value="His_kinase_dom"/>
</dbReference>
<feature type="coiled-coil region" evidence="9">
    <location>
        <begin position="441"/>
        <end position="468"/>
    </location>
</feature>
<evidence type="ECO:0000256" key="7">
    <source>
        <dbReference type="ARBA" id="ARBA00022840"/>
    </source>
</evidence>
<feature type="transmembrane region" description="Helical" evidence="10">
    <location>
        <begin position="359"/>
        <end position="378"/>
    </location>
</feature>
<dbReference type="Pfam" id="PF02518">
    <property type="entry name" value="HATPase_c"/>
    <property type="match status" value="1"/>
</dbReference>
<keyword evidence="10" id="KW-1133">Transmembrane helix</keyword>
<keyword evidence="11" id="KW-0732">Signal</keyword>
<sequence>MCFKVKFKTPILLIIAFHFFPLNVAYAETSSIPKAKSGILDLSDWDFHGEKTIPVTGEWKFFWNRFIKPNVFDPKNNATGYVWIETPSVWNGTSFNGDTVGSHGFASYELTILLPENIPNSALTIPDIGTAYNLYVNGKLIANAGNVGDKPENSHALYKPQIVVLPDSKTLHLVLHVSNFQNRWGGYWFPIRIGSLKDILGEAQTKKGISLAVCIAAVLMAVFNLVFFFFRKKDPAPLFFATHCILILIRGLTTGERLGHLMFPNVPWEILNRLEYISVYLSAPALYAFLHRFCYTKFWEKYGLLFDLPYFVTALIVAVFPNQIYTLTLNPISIYGFFVTIPGWSILLLYGIHKKYEGAWILFLGYIVIMFGTFHDIALNMGFLHTSTYMLPYGQLAMIASHAVLISKRFSNSLNRSENLSHKMKSLVSSTREIMTSASFNAAAQTTLKILSKNIEDMNRKNSFLNIERHSKNGILNSLPSKNDGLNIYLPESNSSLWKQYSLDEEDNLSIRDVSGFISKESLEIDLKALHSPAVIGESFLLPVQNSKASFVILDLPIGIFLNSDSEMDWVQGIAYALALSIQNVLRQDREKLAIIGELSGEIAHDIGHHVILIQKVLRNLNSDKNEKKDFDLARAKKETDALANLSLDILEFSKKVIILDFKEMDIRKFFQGIKEDLELFFEGSGIRFSCDIAADGTVRLDPLRIQRLILNIAKNSLEAIGDRGNFFLQVEKEGPILYIVFTDDGPGFSEESKIRFYNSMMETKKPLGSGLGLSIVRKIALAHGGEVLIDSSPGKGSRFTVLLPC</sequence>
<dbReference type="InterPro" id="IPR003594">
    <property type="entry name" value="HATPase_dom"/>
</dbReference>
<evidence type="ECO:0000256" key="3">
    <source>
        <dbReference type="ARBA" id="ARBA00022553"/>
    </source>
</evidence>
<evidence type="ECO:0000313" key="13">
    <source>
        <dbReference type="EMBL" id="AYV54979.1"/>
    </source>
</evidence>
<feature type="domain" description="Histidine kinase" evidence="12">
    <location>
        <begin position="602"/>
        <end position="806"/>
    </location>
</feature>
<dbReference type="EC" id="2.7.13.3" evidence="2"/>
<dbReference type="InterPro" id="IPR004358">
    <property type="entry name" value="Sig_transdc_His_kin-like_C"/>
</dbReference>
<evidence type="ECO:0000256" key="8">
    <source>
        <dbReference type="ARBA" id="ARBA00023012"/>
    </source>
</evidence>
<dbReference type="RefSeq" id="WP_123179294.1">
    <property type="nucleotide sequence ID" value="NZ_CP033614.1"/>
</dbReference>
<gene>
    <name evidence="13" type="ORF">EFP84_05270</name>
</gene>
<dbReference type="PROSITE" id="PS50109">
    <property type="entry name" value="HIS_KIN"/>
    <property type="match status" value="1"/>
</dbReference>
<evidence type="ECO:0000313" key="14">
    <source>
        <dbReference type="Proteomes" id="UP000276407"/>
    </source>
</evidence>
<feature type="transmembrane region" description="Helical" evidence="10">
    <location>
        <begin position="332"/>
        <end position="352"/>
    </location>
</feature>
<feature type="transmembrane region" description="Helical" evidence="10">
    <location>
        <begin position="273"/>
        <end position="290"/>
    </location>
</feature>
<dbReference type="CDD" id="cd00075">
    <property type="entry name" value="HATPase"/>
    <property type="match status" value="1"/>
</dbReference>
<feature type="transmembrane region" description="Helical" evidence="10">
    <location>
        <begin position="302"/>
        <end position="320"/>
    </location>
</feature>
<evidence type="ECO:0000256" key="11">
    <source>
        <dbReference type="SAM" id="SignalP"/>
    </source>
</evidence>
<dbReference type="PANTHER" id="PTHR43065">
    <property type="entry name" value="SENSOR HISTIDINE KINASE"/>
    <property type="match status" value="1"/>
</dbReference>
<dbReference type="SMART" id="SM00387">
    <property type="entry name" value="HATPase_c"/>
    <property type="match status" value="1"/>
</dbReference>
<accession>A0AAD0UNF4</accession>
<organism evidence="13 14">
    <name type="scientific">Leptospira kmetyi</name>
    <dbReference type="NCBI Taxonomy" id="408139"/>
    <lineage>
        <taxon>Bacteria</taxon>
        <taxon>Pseudomonadati</taxon>
        <taxon>Spirochaetota</taxon>
        <taxon>Spirochaetia</taxon>
        <taxon>Leptospirales</taxon>
        <taxon>Leptospiraceae</taxon>
        <taxon>Leptospira</taxon>
    </lineage>
</organism>
<dbReference type="InterPro" id="IPR036890">
    <property type="entry name" value="HATPase_C_sf"/>
</dbReference>
<keyword evidence="5" id="KW-0547">Nucleotide-binding</keyword>
<dbReference type="InterPro" id="IPR011623">
    <property type="entry name" value="7TMR_DISM_rcpt_extracell_dom1"/>
</dbReference>
<evidence type="ECO:0000256" key="4">
    <source>
        <dbReference type="ARBA" id="ARBA00022679"/>
    </source>
</evidence>
<evidence type="ECO:0000256" key="10">
    <source>
        <dbReference type="SAM" id="Phobius"/>
    </source>
</evidence>
<keyword evidence="10" id="KW-0472">Membrane</keyword>
<evidence type="ECO:0000256" key="2">
    <source>
        <dbReference type="ARBA" id="ARBA00012438"/>
    </source>
</evidence>
<dbReference type="GO" id="GO:0000160">
    <property type="term" value="P:phosphorelay signal transduction system"/>
    <property type="evidence" value="ECO:0007669"/>
    <property type="project" value="UniProtKB-KW"/>
</dbReference>
<keyword evidence="10" id="KW-0812">Transmembrane</keyword>
<evidence type="ECO:0000256" key="6">
    <source>
        <dbReference type="ARBA" id="ARBA00022777"/>
    </source>
</evidence>
<dbReference type="Gene3D" id="3.30.565.10">
    <property type="entry name" value="Histidine kinase-like ATPase, C-terminal domain"/>
    <property type="match status" value="1"/>
</dbReference>
<dbReference type="SUPFAM" id="SSF55874">
    <property type="entry name" value="ATPase domain of HSP90 chaperone/DNA topoisomerase II/histidine kinase"/>
    <property type="match status" value="1"/>
</dbReference>
<dbReference type="KEGG" id="lkm:EFP84_05270"/>
<feature type="transmembrane region" description="Helical" evidence="10">
    <location>
        <begin position="237"/>
        <end position="253"/>
    </location>
</feature>
<keyword evidence="4" id="KW-0808">Transferase</keyword>
<keyword evidence="9" id="KW-0175">Coiled coil</keyword>
<dbReference type="InterPro" id="IPR008979">
    <property type="entry name" value="Galactose-bd-like_sf"/>
</dbReference>
<dbReference type="GO" id="GO:0005524">
    <property type="term" value="F:ATP binding"/>
    <property type="evidence" value="ECO:0007669"/>
    <property type="project" value="UniProtKB-KW"/>
</dbReference>
<reference evidence="13 14" key="1">
    <citation type="submission" date="2018-11" db="EMBL/GenBank/DDBJ databases">
        <title>Complete genome sequence of Leptospira kmetyi isolate LS 001/16 from soil sample associated with a leptospirosis patient in Kelantan.</title>
        <authorList>
            <person name="Muhammad Yusoff F."/>
            <person name="Muhammad Yusoff S."/>
            <person name="Ahmad M.N."/>
            <person name="Yusof N.Y."/>
            <person name="Aziah I."/>
        </authorList>
    </citation>
    <scope>NUCLEOTIDE SEQUENCE [LARGE SCALE GENOMIC DNA]</scope>
    <source>
        <strain evidence="13 14">LS 001/16</strain>
    </source>
</reference>
<evidence type="ECO:0000259" key="12">
    <source>
        <dbReference type="PROSITE" id="PS50109"/>
    </source>
</evidence>
<keyword evidence="7" id="KW-0067">ATP-binding</keyword>
<dbReference type="GO" id="GO:0004673">
    <property type="term" value="F:protein histidine kinase activity"/>
    <property type="evidence" value="ECO:0007669"/>
    <property type="project" value="UniProtKB-EC"/>
</dbReference>
<dbReference type="Pfam" id="PF07695">
    <property type="entry name" value="7TMR-DISM_7TM"/>
    <property type="match status" value="1"/>
</dbReference>
<comment type="catalytic activity">
    <reaction evidence="1">
        <text>ATP + protein L-histidine = ADP + protein N-phospho-L-histidine.</text>
        <dbReference type="EC" id="2.7.13.3"/>
    </reaction>
</comment>
<dbReference type="AlphaFoldDB" id="A0AAD0UNF4"/>
<keyword evidence="6 13" id="KW-0418">Kinase</keyword>
<dbReference type="Proteomes" id="UP000276407">
    <property type="component" value="Chromosome 1"/>
</dbReference>
<dbReference type="SUPFAM" id="SSF49785">
    <property type="entry name" value="Galactose-binding domain-like"/>
    <property type="match status" value="1"/>
</dbReference>
<dbReference type="EMBL" id="CP033614">
    <property type="protein sequence ID" value="AYV54979.1"/>
    <property type="molecule type" value="Genomic_DNA"/>
</dbReference>
<proteinExistence type="predicted"/>
<feature type="transmembrane region" description="Helical" evidence="10">
    <location>
        <begin position="209"/>
        <end position="230"/>
    </location>
</feature>
<keyword evidence="8" id="KW-0902">Two-component regulatory system</keyword>
<protein>
    <recommendedName>
        <fullName evidence="2">histidine kinase</fullName>
        <ecNumber evidence="2">2.7.13.3</ecNumber>
    </recommendedName>
</protein>
<evidence type="ECO:0000256" key="1">
    <source>
        <dbReference type="ARBA" id="ARBA00000085"/>
    </source>
</evidence>
<feature type="signal peptide" evidence="11">
    <location>
        <begin position="1"/>
        <end position="27"/>
    </location>
</feature>
<feature type="chain" id="PRO_5042074096" description="histidine kinase" evidence="11">
    <location>
        <begin position="28"/>
        <end position="806"/>
    </location>
</feature>
<evidence type="ECO:0000256" key="5">
    <source>
        <dbReference type="ARBA" id="ARBA00022741"/>
    </source>
</evidence>
<dbReference type="PRINTS" id="PR00344">
    <property type="entry name" value="BCTRLSENSOR"/>
</dbReference>
<keyword evidence="3" id="KW-0597">Phosphoprotein</keyword>
<evidence type="ECO:0000256" key="9">
    <source>
        <dbReference type="SAM" id="Coils"/>
    </source>
</evidence>